<dbReference type="CDD" id="cd06259">
    <property type="entry name" value="YdcF-like"/>
    <property type="match status" value="1"/>
</dbReference>
<accession>A0A1M4T184</accession>
<proteinExistence type="predicted"/>
<dbReference type="InterPro" id="IPR003848">
    <property type="entry name" value="DUF218"/>
</dbReference>
<dbReference type="RefSeq" id="WP_062175316.1">
    <property type="nucleotide sequence ID" value="NZ_BBXL01000001.1"/>
</dbReference>
<sequence>MEKGKKRKVIKWSIVSFVIFALFVIGVLVYANWEIPRSTRGYVYDNTNNIPKQKTALVLGASKYIRGGYPNPYFTYRIQAAKALYDAGKVEAFVMSGDNGHETYNEPEDMKDALVKLGVPDSIIYLDYAGFRTLDSVVRMKEIFGQDSFIVVSQRFHNERAVFLAQHYGLTVYGYNAKDVGLGRVSYKTILREKFARVKVFLDILLNKQPRFLGEPVEIS</sequence>
<dbReference type="PANTHER" id="PTHR30336">
    <property type="entry name" value="INNER MEMBRANE PROTEIN, PROBABLE PERMEASE"/>
    <property type="match status" value="1"/>
</dbReference>
<feature type="transmembrane region" description="Helical" evidence="1">
    <location>
        <begin position="12"/>
        <end position="33"/>
    </location>
</feature>
<feature type="domain" description="DUF218" evidence="2">
    <location>
        <begin position="56"/>
        <end position="177"/>
    </location>
</feature>
<keyword evidence="1" id="KW-1133">Transmembrane helix</keyword>
<dbReference type="PANTHER" id="PTHR30336:SF20">
    <property type="entry name" value="DUF218 DOMAIN-CONTAINING PROTEIN"/>
    <property type="match status" value="1"/>
</dbReference>
<name>A0A1M4T184_9BACT</name>
<protein>
    <submittedName>
        <fullName evidence="3">SanA protein</fullName>
    </submittedName>
</protein>
<evidence type="ECO:0000259" key="2">
    <source>
        <dbReference type="Pfam" id="PF02698"/>
    </source>
</evidence>
<organism evidence="3 4">
    <name type="scientific">Dysgonomonas macrotermitis</name>
    <dbReference type="NCBI Taxonomy" id="1346286"/>
    <lineage>
        <taxon>Bacteria</taxon>
        <taxon>Pseudomonadati</taxon>
        <taxon>Bacteroidota</taxon>
        <taxon>Bacteroidia</taxon>
        <taxon>Bacteroidales</taxon>
        <taxon>Dysgonomonadaceae</taxon>
        <taxon>Dysgonomonas</taxon>
    </lineage>
</organism>
<evidence type="ECO:0000256" key="1">
    <source>
        <dbReference type="SAM" id="Phobius"/>
    </source>
</evidence>
<dbReference type="Proteomes" id="UP000184480">
    <property type="component" value="Unassembled WGS sequence"/>
</dbReference>
<gene>
    <name evidence="3" type="ORF">SAMN05444362_101209</name>
</gene>
<dbReference type="EMBL" id="FQUC01000001">
    <property type="protein sequence ID" value="SHE38238.1"/>
    <property type="molecule type" value="Genomic_DNA"/>
</dbReference>
<dbReference type="GO" id="GO:0005886">
    <property type="term" value="C:plasma membrane"/>
    <property type="evidence" value="ECO:0007669"/>
    <property type="project" value="TreeGrafter"/>
</dbReference>
<keyword evidence="4" id="KW-1185">Reference proteome</keyword>
<dbReference type="STRING" id="1346286.SAMN05444362_101209"/>
<keyword evidence="1" id="KW-0472">Membrane</keyword>
<dbReference type="AlphaFoldDB" id="A0A1M4T184"/>
<keyword evidence="1" id="KW-0812">Transmembrane</keyword>
<evidence type="ECO:0000313" key="3">
    <source>
        <dbReference type="EMBL" id="SHE38238.1"/>
    </source>
</evidence>
<reference evidence="4" key="1">
    <citation type="submission" date="2016-11" db="EMBL/GenBank/DDBJ databases">
        <authorList>
            <person name="Varghese N."/>
            <person name="Submissions S."/>
        </authorList>
    </citation>
    <scope>NUCLEOTIDE SEQUENCE [LARGE SCALE GENOMIC DNA]</scope>
    <source>
        <strain evidence="4">DSM 27370</strain>
    </source>
</reference>
<dbReference type="Pfam" id="PF02698">
    <property type="entry name" value="DUF218"/>
    <property type="match status" value="1"/>
</dbReference>
<dbReference type="InterPro" id="IPR051599">
    <property type="entry name" value="Cell_Envelope_Assoc"/>
</dbReference>
<evidence type="ECO:0000313" key="4">
    <source>
        <dbReference type="Proteomes" id="UP000184480"/>
    </source>
</evidence>